<accession>A0ABN0KMI8</accession>
<evidence type="ECO:0000313" key="1">
    <source>
        <dbReference type="EMBL" id="EOT31700.1"/>
    </source>
</evidence>
<organism evidence="1 2">
    <name type="scientific">Enterococcus durans ATCC 6056</name>
    <dbReference type="NCBI Taxonomy" id="1140001"/>
    <lineage>
        <taxon>Bacteria</taxon>
        <taxon>Bacillati</taxon>
        <taxon>Bacillota</taxon>
        <taxon>Bacilli</taxon>
        <taxon>Lactobacillales</taxon>
        <taxon>Enterococcaceae</taxon>
        <taxon>Enterococcus</taxon>
    </lineage>
</organism>
<dbReference type="Proteomes" id="UP000014210">
    <property type="component" value="Unassembled WGS sequence"/>
</dbReference>
<name>A0ABN0KMI8_9ENTE</name>
<dbReference type="RefSeq" id="WP_016177530.1">
    <property type="nucleotide sequence ID" value="NZ_KE136383.1"/>
</dbReference>
<gene>
    <name evidence="1" type="ORF">OMS_02213</name>
</gene>
<keyword evidence="2" id="KW-1185">Reference proteome</keyword>
<reference evidence="1 2" key="1">
    <citation type="submission" date="2013-03" db="EMBL/GenBank/DDBJ databases">
        <title>The Genome Sequence of Enterococcus durans ATCC_6056 (Illumina only assembly).</title>
        <authorList>
            <consortium name="The Broad Institute Genomics Platform"/>
            <consortium name="The Broad Institute Genome Sequencing Center for Infectious Disease"/>
            <person name="Earl A."/>
            <person name="Russ C."/>
            <person name="Gilmore M."/>
            <person name="Surin D."/>
            <person name="Walker B."/>
            <person name="Young S."/>
            <person name="Zeng Q."/>
            <person name="Gargeya S."/>
            <person name="Fitzgerald M."/>
            <person name="Haas B."/>
            <person name="Abouelleil A."/>
            <person name="Allen A.W."/>
            <person name="Alvarado L."/>
            <person name="Arachchi H.M."/>
            <person name="Berlin A.M."/>
            <person name="Chapman S.B."/>
            <person name="Gainer-Dewar J."/>
            <person name="Goldberg J."/>
            <person name="Griggs A."/>
            <person name="Gujja S."/>
            <person name="Hansen M."/>
            <person name="Howarth C."/>
            <person name="Imamovic A."/>
            <person name="Ireland A."/>
            <person name="Larimer J."/>
            <person name="McCowan C."/>
            <person name="Murphy C."/>
            <person name="Pearson M."/>
            <person name="Poon T.W."/>
            <person name="Priest M."/>
            <person name="Roberts A."/>
            <person name="Saif S."/>
            <person name="Shea T."/>
            <person name="Sisk P."/>
            <person name="Sykes S."/>
            <person name="Wortman J."/>
            <person name="Nusbaum C."/>
            <person name="Birren B."/>
        </authorList>
    </citation>
    <scope>NUCLEOTIDE SEQUENCE [LARGE SCALE GENOMIC DNA]</scope>
    <source>
        <strain evidence="1 2">ATCC 6056</strain>
    </source>
</reference>
<dbReference type="EMBL" id="AHYU01000038">
    <property type="protein sequence ID" value="EOT31700.1"/>
    <property type="molecule type" value="Genomic_DNA"/>
</dbReference>
<sequence>MKISIEATPQEIAELLQAIVSSQEQRIPCENIVVSSESIKNITDFN</sequence>
<proteinExistence type="predicted"/>
<protein>
    <submittedName>
        <fullName evidence="1">Uncharacterized protein</fullName>
    </submittedName>
</protein>
<comment type="caution">
    <text evidence="1">The sequence shown here is derived from an EMBL/GenBank/DDBJ whole genome shotgun (WGS) entry which is preliminary data.</text>
</comment>
<evidence type="ECO:0000313" key="2">
    <source>
        <dbReference type="Proteomes" id="UP000014210"/>
    </source>
</evidence>